<feature type="region of interest" description="Disordered" evidence="1">
    <location>
        <begin position="108"/>
        <end position="167"/>
    </location>
</feature>
<dbReference type="AlphaFoldDB" id="A8PM73"/>
<evidence type="ECO:0000256" key="1">
    <source>
        <dbReference type="SAM" id="MobiDB-lite"/>
    </source>
</evidence>
<evidence type="ECO:0000313" key="2">
    <source>
        <dbReference type="EMBL" id="EDP46639.1"/>
    </source>
</evidence>
<sequence length="167" mass="19326">MINKQLKASCTHEVCLKDSVDSHEDDEIFLSCQEDDEFFEINVSSSSEKYSDNFFNTSHLAHENVKKSFIQRIIDCLNALVRYFRMNWFMNKPSAFESNRHALSQKNEVRDKTLHPSESISPTTSTKSLTLTQPRSRSNAFYQPNQPSKSEADRSSIEISRPIRLNK</sequence>
<gene>
    <name evidence="2" type="ORF">RICGR_0637</name>
</gene>
<protein>
    <submittedName>
        <fullName evidence="2">Uncharacterized protein</fullName>
    </submittedName>
</protein>
<name>A8PM73_9COXI</name>
<organism evidence="2 3">
    <name type="scientific">Rickettsiella grylli</name>
    <dbReference type="NCBI Taxonomy" id="59196"/>
    <lineage>
        <taxon>Bacteria</taxon>
        <taxon>Pseudomonadati</taxon>
        <taxon>Pseudomonadota</taxon>
        <taxon>Gammaproteobacteria</taxon>
        <taxon>Legionellales</taxon>
        <taxon>Coxiellaceae</taxon>
        <taxon>Rickettsiella</taxon>
    </lineage>
</organism>
<reference evidence="2" key="2">
    <citation type="submission" date="2007-10" db="EMBL/GenBank/DDBJ databases">
        <authorList>
            <person name="Myers G.S."/>
        </authorList>
    </citation>
    <scope>NUCLEOTIDE SEQUENCE [LARGE SCALE GENOMIC DNA]</scope>
</reference>
<proteinExistence type="predicted"/>
<dbReference type="RefSeq" id="WP_006035613.1">
    <property type="nucleotide sequence ID" value="NZ_AAQJ02000001.1"/>
</dbReference>
<reference evidence="2" key="1">
    <citation type="submission" date="2006-04" db="EMBL/GenBank/DDBJ databases">
        <authorList>
            <person name="Seshadri R."/>
            <person name="Federici B.A."/>
        </authorList>
    </citation>
    <scope>NUCLEOTIDE SEQUENCE [LARGE SCALE GENOMIC DNA]</scope>
</reference>
<dbReference type="EMBL" id="AAQJ02000001">
    <property type="protein sequence ID" value="EDP46639.1"/>
    <property type="molecule type" value="Genomic_DNA"/>
</dbReference>
<accession>A8PM73</accession>
<feature type="compositionally biased region" description="Polar residues" evidence="1">
    <location>
        <begin position="133"/>
        <end position="149"/>
    </location>
</feature>
<comment type="caution">
    <text evidence="2">The sequence shown here is derived from an EMBL/GenBank/DDBJ whole genome shotgun (WGS) entry which is preliminary data.</text>
</comment>
<evidence type="ECO:0000313" key="3">
    <source>
        <dbReference type="Proteomes" id="UP000054075"/>
    </source>
</evidence>
<feature type="compositionally biased region" description="Low complexity" evidence="1">
    <location>
        <begin position="123"/>
        <end position="132"/>
    </location>
</feature>
<dbReference type="Proteomes" id="UP000054075">
    <property type="component" value="Unassembled WGS sequence"/>
</dbReference>
<keyword evidence="3" id="KW-1185">Reference proteome</keyword>